<keyword evidence="6 9" id="KW-1133">Transmembrane helix</keyword>
<feature type="topological domain" description="Extracellular" evidence="9">
    <location>
        <begin position="25"/>
        <end position="309"/>
    </location>
</feature>
<evidence type="ECO:0000256" key="3">
    <source>
        <dbReference type="ARBA" id="ARBA00022679"/>
    </source>
</evidence>
<keyword evidence="5 9" id="KW-0735">Signal-anchor</keyword>
<dbReference type="GO" id="GO:0005886">
    <property type="term" value="C:plasma membrane"/>
    <property type="evidence" value="ECO:0007669"/>
    <property type="project" value="UniProtKB-SubCell"/>
</dbReference>
<dbReference type="GO" id="GO:0070726">
    <property type="term" value="P:cell wall assembly"/>
    <property type="evidence" value="ECO:0007669"/>
    <property type="project" value="UniProtKB-UniRule"/>
</dbReference>
<dbReference type="PANTHER" id="PTHR33392">
    <property type="entry name" value="POLYISOPRENYL-TEICHOIC ACID--PEPTIDOGLYCAN TEICHOIC ACID TRANSFERASE TAGU"/>
    <property type="match status" value="1"/>
</dbReference>
<dbReference type="Gene3D" id="3.40.630.190">
    <property type="entry name" value="LCP protein"/>
    <property type="match status" value="1"/>
</dbReference>
<evidence type="ECO:0000313" key="11">
    <source>
        <dbReference type="EMBL" id="NJP37441.1"/>
    </source>
</evidence>
<dbReference type="Proteomes" id="UP000752012">
    <property type="component" value="Unassembled WGS sequence"/>
</dbReference>
<evidence type="ECO:0000256" key="2">
    <source>
        <dbReference type="ARBA" id="ARBA00022475"/>
    </source>
</evidence>
<dbReference type="InterPro" id="IPR004474">
    <property type="entry name" value="LytR_CpsA_psr"/>
</dbReference>
<keyword evidence="12" id="KW-1185">Reference proteome</keyword>
<evidence type="ECO:0000256" key="7">
    <source>
        <dbReference type="ARBA" id="ARBA00023136"/>
    </source>
</evidence>
<feature type="topological domain" description="Cytoplasmic" evidence="9">
    <location>
        <begin position="1"/>
        <end position="3"/>
    </location>
</feature>
<keyword evidence="4 9" id="KW-0812">Transmembrane</keyword>
<dbReference type="AlphaFoldDB" id="A0A969PS79"/>
<dbReference type="InterPro" id="IPR050922">
    <property type="entry name" value="LytR/CpsA/Psr_CW_biosynth"/>
</dbReference>
<comment type="subcellular location">
    <subcellularLocation>
        <location evidence="9">Cell membrane</location>
        <topology evidence="9">Single-pass type II membrane protein</topology>
    </subcellularLocation>
</comment>
<keyword evidence="7 9" id="KW-0472">Membrane</keyword>
<keyword evidence="3 9" id="KW-0808">Transferase</keyword>
<gene>
    <name evidence="9" type="primary">tagU</name>
    <name evidence="11" type="ORF">HCN83_07550</name>
</gene>
<evidence type="ECO:0000256" key="1">
    <source>
        <dbReference type="ARBA" id="ARBA00006068"/>
    </source>
</evidence>
<keyword evidence="8 9" id="KW-0961">Cell wall biogenesis/degradation</keyword>
<proteinExistence type="inferred from homology"/>
<reference evidence="11 12" key="1">
    <citation type="submission" date="2020-03" db="EMBL/GenBank/DDBJ databases">
        <title>Assessment of the enzymatic potential of alkaline-tolerant lipase obtained from Bacillus luteus H11 (technogenic soil) for the bioremediation of saline soils contaminated with petroleum substances.</title>
        <authorList>
            <person name="Kalwasinska A."/>
        </authorList>
    </citation>
    <scope>NUCLEOTIDE SEQUENCE [LARGE SCALE GENOMIC DNA]</scope>
    <source>
        <strain evidence="11 12">H11</strain>
    </source>
</reference>
<evidence type="ECO:0000313" key="12">
    <source>
        <dbReference type="Proteomes" id="UP000752012"/>
    </source>
</evidence>
<dbReference type="RefSeq" id="WP_168005996.1">
    <property type="nucleotide sequence ID" value="NZ_JAATHJ010000008.1"/>
</dbReference>
<dbReference type="GO" id="GO:0016780">
    <property type="term" value="F:phosphotransferase activity, for other substituted phosphate groups"/>
    <property type="evidence" value="ECO:0007669"/>
    <property type="project" value="UniProtKB-UniRule"/>
</dbReference>
<accession>A0A969PS79</accession>
<dbReference type="EMBL" id="JAATHJ010000008">
    <property type="protein sequence ID" value="NJP37441.1"/>
    <property type="molecule type" value="Genomic_DNA"/>
</dbReference>
<name>A0A969PS79_9BACI</name>
<protein>
    <recommendedName>
        <fullName evidence="9">Polyisoprenyl-teichoic acid--peptidoglycan teichoic acid transferase TagU</fullName>
        <ecNumber evidence="9">2.7.8.-</ecNumber>
    </recommendedName>
</protein>
<evidence type="ECO:0000256" key="6">
    <source>
        <dbReference type="ARBA" id="ARBA00022989"/>
    </source>
</evidence>
<evidence type="ECO:0000259" key="10">
    <source>
        <dbReference type="Pfam" id="PF03816"/>
    </source>
</evidence>
<keyword evidence="2 9" id="KW-1003">Cell membrane</keyword>
<dbReference type="HAMAP" id="MF_01140">
    <property type="entry name" value="TagU_transferase"/>
    <property type="match status" value="1"/>
</dbReference>
<dbReference type="Pfam" id="PF03816">
    <property type="entry name" value="LytR_cpsA_psr"/>
    <property type="match status" value="1"/>
</dbReference>
<dbReference type="NCBIfam" id="TIGR00350">
    <property type="entry name" value="lytR_cpsA_psr"/>
    <property type="match status" value="1"/>
</dbReference>
<sequence>MKKFLLITTGIFAVFLLAVGGYAFYLYSSLQSTASEMHTTIDRDKSDKREVEVNMDESDPVSILLLGVDAEESTTGRTDTMMIVTVNPQDESMRMVSLPRDTRMEIVGRDMQDKVNHAYAFGGADMAMDTVENYFDIPLDYFVTVNMSGFKDIVDAVGGVTVDNSFAFDQSGYTFNEGEVDLDGDQALAYSRMRSEDPRGDMGRNDRQRQVVNAIIREGAQFSSITRVGDILDSVGSNVQTNMEFDKMRKLQQNYAGARHNQETMEIEGDGERIDGIWYLIVSDEERERISSELRAHLELDDTSTASSD</sequence>
<evidence type="ECO:0000256" key="9">
    <source>
        <dbReference type="HAMAP-Rule" id="MF_01140"/>
    </source>
</evidence>
<evidence type="ECO:0000256" key="8">
    <source>
        <dbReference type="ARBA" id="ARBA00023316"/>
    </source>
</evidence>
<evidence type="ECO:0000256" key="4">
    <source>
        <dbReference type="ARBA" id="ARBA00022692"/>
    </source>
</evidence>
<comment type="pathway">
    <text evidence="9">Cell wall biogenesis.</text>
</comment>
<feature type="domain" description="Cell envelope-related transcriptional attenuator" evidence="10">
    <location>
        <begin position="77"/>
        <end position="218"/>
    </location>
</feature>
<dbReference type="InterPro" id="IPR023734">
    <property type="entry name" value="TagU"/>
</dbReference>
<comment type="similarity">
    <text evidence="1 9">Belongs to the LytR/CpsA/Psr (LCP) family.</text>
</comment>
<comment type="caution">
    <text evidence="11">The sequence shown here is derived from an EMBL/GenBank/DDBJ whole genome shotgun (WGS) entry which is preliminary data.</text>
</comment>
<dbReference type="PANTHER" id="PTHR33392:SF6">
    <property type="entry name" value="POLYISOPRENYL-TEICHOIC ACID--PEPTIDOGLYCAN TEICHOIC ACID TRANSFERASE TAGU"/>
    <property type="match status" value="1"/>
</dbReference>
<comment type="function">
    <text evidence="9">May catalyze the final step in cell wall teichoic acid biosynthesis, the transfer of the anionic cell wall polymers (APs) from their lipid-linked precursor to the cell wall peptidoglycan (PG).</text>
</comment>
<evidence type="ECO:0000256" key="5">
    <source>
        <dbReference type="ARBA" id="ARBA00022968"/>
    </source>
</evidence>
<organism evidence="11 12">
    <name type="scientific">Alkalicoccus luteus</name>
    <dbReference type="NCBI Taxonomy" id="1237094"/>
    <lineage>
        <taxon>Bacteria</taxon>
        <taxon>Bacillati</taxon>
        <taxon>Bacillota</taxon>
        <taxon>Bacilli</taxon>
        <taxon>Bacillales</taxon>
        <taxon>Bacillaceae</taxon>
        <taxon>Alkalicoccus</taxon>
    </lineage>
</organism>
<dbReference type="EC" id="2.7.8.-" evidence="9"/>